<accession>A0A1X0P8H5</accession>
<protein>
    <recommendedName>
        <fullName evidence="4">Pantoate--beta-alanine ligase</fullName>
        <ecNumber evidence="3">6.3.2.1</ecNumber>
    </recommendedName>
    <alternativeName>
        <fullName evidence="10">Pantoate-activating enzyme</fullName>
    </alternativeName>
    <alternativeName>
        <fullName evidence="9">Pantothenate synthetase</fullName>
    </alternativeName>
</protein>
<dbReference type="GO" id="GO:0015940">
    <property type="term" value="P:pantothenate biosynthetic process"/>
    <property type="evidence" value="ECO:0007669"/>
    <property type="project" value="UniProtKB-UniPathway"/>
</dbReference>
<dbReference type="GO" id="GO:0005524">
    <property type="term" value="F:ATP binding"/>
    <property type="evidence" value="ECO:0007669"/>
    <property type="project" value="UniProtKB-KW"/>
</dbReference>
<dbReference type="InterPro" id="IPR004821">
    <property type="entry name" value="Cyt_trans-like"/>
</dbReference>
<dbReference type="GO" id="GO:0004592">
    <property type="term" value="F:pantoate-beta-alanine ligase activity"/>
    <property type="evidence" value="ECO:0007669"/>
    <property type="project" value="UniProtKB-EC"/>
</dbReference>
<dbReference type="UniPathway" id="UPA00028">
    <property type="reaction ID" value="UER00005"/>
</dbReference>
<dbReference type="OrthoDB" id="250132at2759"/>
<evidence type="ECO:0000256" key="11">
    <source>
        <dbReference type="ARBA" id="ARBA00048258"/>
    </source>
</evidence>
<dbReference type="EMBL" id="NBCO01000002">
    <property type="protein sequence ID" value="ORC93178.1"/>
    <property type="molecule type" value="Genomic_DNA"/>
</dbReference>
<dbReference type="HAMAP" id="MF_00158">
    <property type="entry name" value="PanC"/>
    <property type="match status" value="1"/>
</dbReference>
<evidence type="ECO:0000256" key="10">
    <source>
        <dbReference type="ARBA" id="ARBA00032806"/>
    </source>
</evidence>
<dbReference type="EC" id="6.3.2.1" evidence="3"/>
<evidence type="ECO:0000256" key="5">
    <source>
        <dbReference type="ARBA" id="ARBA00022598"/>
    </source>
</evidence>
<dbReference type="InterPro" id="IPR003721">
    <property type="entry name" value="Pantoate_ligase"/>
</dbReference>
<evidence type="ECO:0000256" key="2">
    <source>
        <dbReference type="ARBA" id="ARBA00009256"/>
    </source>
</evidence>
<gene>
    <name evidence="12" type="ORF">TM35_000025040</name>
</gene>
<proteinExistence type="inferred from homology"/>
<dbReference type="InterPro" id="IPR042176">
    <property type="entry name" value="Pantoate_ligase_C"/>
</dbReference>
<name>A0A1X0P8H5_9TRYP</name>
<reference evidence="12 13" key="1">
    <citation type="submission" date="2017-03" db="EMBL/GenBank/DDBJ databases">
        <title>An alternative strategy for trypanosome survival in the mammalian bloodstream revealed through genome and transcriptome analysis of the ubiquitous bovine parasite Trypanosoma (Megatrypanum) theileri.</title>
        <authorList>
            <person name="Kelly S."/>
            <person name="Ivens A."/>
            <person name="Mott A."/>
            <person name="O'Neill E."/>
            <person name="Emms D."/>
            <person name="Macleod O."/>
            <person name="Voorheis P."/>
            <person name="Matthews J."/>
            <person name="Matthews K."/>
            <person name="Carrington M."/>
        </authorList>
    </citation>
    <scope>NUCLEOTIDE SEQUENCE [LARGE SCALE GENOMIC DNA]</scope>
    <source>
        <strain evidence="12">Edinburgh</strain>
    </source>
</reference>
<comment type="caution">
    <text evidence="12">The sequence shown here is derived from an EMBL/GenBank/DDBJ whole genome shotgun (WGS) entry which is preliminary data.</text>
</comment>
<comment type="catalytic activity">
    <reaction evidence="11">
        <text>(R)-pantoate + beta-alanine + ATP = (R)-pantothenate + AMP + diphosphate + H(+)</text>
        <dbReference type="Rhea" id="RHEA:10912"/>
        <dbReference type="ChEBI" id="CHEBI:15378"/>
        <dbReference type="ChEBI" id="CHEBI:15980"/>
        <dbReference type="ChEBI" id="CHEBI:29032"/>
        <dbReference type="ChEBI" id="CHEBI:30616"/>
        <dbReference type="ChEBI" id="CHEBI:33019"/>
        <dbReference type="ChEBI" id="CHEBI:57966"/>
        <dbReference type="ChEBI" id="CHEBI:456215"/>
        <dbReference type="EC" id="6.3.2.1"/>
    </reaction>
</comment>
<dbReference type="RefSeq" id="XP_028887244.1">
    <property type="nucleotide sequence ID" value="XM_029021822.1"/>
</dbReference>
<keyword evidence="6" id="KW-0566">Pantothenate biosynthesis</keyword>
<keyword evidence="5 12" id="KW-0436">Ligase</keyword>
<dbReference type="Pfam" id="PF02569">
    <property type="entry name" value="Pantoate_ligase"/>
    <property type="match status" value="1"/>
</dbReference>
<comment type="pathway">
    <text evidence="1">Cofactor biosynthesis; (R)-pantothenate biosynthesis; (R)-pantothenate from (R)-pantoate and beta-alanine: step 1/1.</text>
</comment>
<evidence type="ECO:0000256" key="1">
    <source>
        <dbReference type="ARBA" id="ARBA00004990"/>
    </source>
</evidence>
<sequence length="281" mass="30727">MRVFRDPDELQREVLSLRAQGRRIALVPTMGNLHAGHISLVSAALNSADIVIVSIFVNPTQFGAGEDFKKYPRTFEDDVAMVSAVAPDAFIFWPEASTMYATDSSVWVDETVLSTVLCGKSRPGHFRGVCTVVTKLFHITLPDIAYFGQKDAQQALIIRRMVRDLNFPIKIVVTPTVRETDGLAMSSRNRFLSEGDRKKASGLYAALAAAEARVLADRTVKASVIRDEIYAVIDSLGGKVDYVEVLSGDTLQPVVDCTGTILIAVAYAFGSTRLLDNVLIE</sequence>
<evidence type="ECO:0000256" key="9">
    <source>
        <dbReference type="ARBA" id="ARBA00029902"/>
    </source>
</evidence>
<organism evidence="12 13">
    <name type="scientific">Trypanosoma theileri</name>
    <dbReference type="NCBI Taxonomy" id="67003"/>
    <lineage>
        <taxon>Eukaryota</taxon>
        <taxon>Discoba</taxon>
        <taxon>Euglenozoa</taxon>
        <taxon>Kinetoplastea</taxon>
        <taxon>Metakinetoplastina</taxon>
        <taxon>Trypanosomatida</taxon>
        <taxon>Trypanosomatidae</taxon>
        <taxon>Trypanosoma</taxon>
    </lineage>
</organism>
<evidence type="ECO:0000313" key="12">
    <source>
        <dbReference type="EMBL" id="ORC93178.1"/>
    </source>
</evidence>
<keyword evidence="7" id="KW-0547">Nucleotide-binding</keyword>
<dbReference type="NCBIfam" id="TIGR00018">
    <property type="entry name" value="panC"/>
    <property type="match status" value="1"/>
</dbReference>
<comment type="similarity">
    <text evidence="2">Belongs to the pantothenate synthetase family.</text>
</comment>
<evidence type="ECO:0000256" key="3">
    <source>
        <dbReference type="ARBA" id="ARBA00012219"/>
    </source>
</evidence>
<dbReference type="InterPro" id="IPR014729">
    <property type="entry name" value="Rossmann-like_a/b/a_fold"/>
</dbReference>
<dbReference type="Proteomes" id="UP000192257">
    <property type="component" value="Unassembled WGS sequence"/>
</dbReference>
<dbReference type="GO" id="GO:0005829">
    <property type="term" value="C:cytosol"/>
    <property type="evidence" value="ECO:0007669"/>
    <property type="project" value="TreeGrafter"/>
</dbReference>
<dbReference type="NCBIfam" id="TIGR00125">
    <property type="entry name" value="cyt_tran_rel"/>
    <property type="match status" value="1"/>
</dbReference>
<dbReference type="SUPFAM" id="SSF52374">
    <property type="entry name" value="Nucleotidylyl transferase"/>
    <property type="match status" value="1"/>
</dbReference>
<dbReference type="AlphaFoldDB" id="A0A1X0P8H5"/>
<keyword evidence="8" id="KW-0067">ATP-binding</keyword>
<evidence type="ECO:0000256" key="8">
    <source>
        <dbReference type="ARBA" id="ARBA00022840"/>
    </source>
</evidence>
<dbReference type="PANTHER" id="PTHR21299">
    <property type="entry name" value="CYTIDYLATE KINASE/PANTOATE-BETA-ALANINE LIGASE"/>
    <property type="match status" value="1"/>
</dbReference>
<dbReference type="GeneID" id="39981602"/>
<evidence type="ECO:0000256" key="7">
    <source>
        <dbReference type="ARBA" id="ARBA00022741"/>
    </source>
</evidence>
<evidence type="ECO:0000256" key="4">
    <source>
        <dbReference type="ARBA" id="ARBA00015647"/>
    </source>
</evidence>
<dbReference type="PANTHER" id="PTHR21299:SF1">
    <property type="entry name" value="PANTOATE--BETA-ALANINE LIGASE"/>
    <property type="match status" value="1"/>
</dbReference>
<dbReference type="STRING" id="67003.A0A1X0P8H5"/>
<keyword evidence="13" id="KW-1185">Reference proteome</keyword>
<evidence type="ECO:0000256" key="6">
    <source>
        <dbReference type="ARBA" id="ARBA00022655"/>
    </source>
</evidence>
<dbReference type="CDD" id="cd00560">
    <property type="entry name" value="PanC"/>
    <property type="match status" value="1"/>
</dbReference>
<dbReference type="Gene3D" id="3.30.1300.10">
    <property type="entry name" value="Pantoate-beta-alanine ligase, C-terminal domain"/>
    <property type="match status" value="1"/>
</dbReference>
<dbReference type="FunFam" id="3.40.50.620:FF:000013">
    <property type="entry name" value="Pantothenate synthetase"/>
    <property type="match status" value="1"/>
</dbReference>
<evidence type="ECO:0000313" key="13">
    <source>
        <dbReference type="Proteomes" id="UP000192257"/>
    </source>
</evidence>
<dbReference type="Gene3D" id="3.40.50.620">
    <property type="entry name" value="HUPs"/>
    <property type="match status" value="1"/>
</dbReference>
<dbReference type="VEuPathDB" id="TriTrypDB:TM35_000025040"/>